<dbReference type="Pfam" id="PF04055">
    <property type="entry name" value="Radical_SAM"/>
    <property type="match status" value="1"/>
</dbReference>
<accession>A0ABY8B4A8</accession>
<keyword evidence="4" id="KW-0408">Iron</keyword>
<dbReference type="SFLD" id="SFLDS00029">
    <property type="entry name" value="Radical_SAM"/>
    <property type="match status" value="1"/>
</dbReference>
<keyword evidence="3" id="KW-0479">Metal-binding</keyword>
<dbReference type="PANTHER" id="PTHR43273">
    <property type="entry name" value="ANAEROBIC SULFATASE-MATURATING ENZYME HOMOLOG ASLB-RELATED"/>
    <property type="match status" value="1"/>
</dbReference>
<dbReference type="InterPro" id="IPR006638">
    <property type="entry name" value="Elp3/MiaA/NifB-like_rSAM"/>
</dbReference>
<protein>
    <submittedName>
        <fullName evidence="8">Radical SAM protein</fullName>
    </submittedName>
</protein>
<evidence type="ECO:0000313" key="8">
    <source>
        <dbReference type="EMBL" id="WEF30781.1"/>
    </source>
</evidence>
<dbReference type="SFLD" id="SFLDG01067">
    <property type="entry name" value="SPASM/twitch_domain_containing"/>
    <property type="match status" value="1"/>
</dbReference>
<dbReference type="InterPro" id="IPR007197">
    <property type="entry name" value="rSAM"/>
</dbReference>
<feature type="domain" description="Radical SAM core" evidence="7">
    <location>
        <begin position="1"/>
        <end position="223"/>
    </location>
</feature>
<dbReference type="RefSeq" id="WP_277413577.1">
    <property type="nucleotide sequence ID" value="NZ_CP119083.1"/>
</dbReference>
<evidence type="ECO:0000256" key="3">
    <source>
        <dbReference type="ARBA" id="ARBA00022723"/>
    </source>
</evidence>
<comment type="cofactor">
    <cofactor evidence="1">
        <name>[4Fe-4S] cluster</name>
        <dbReference type="ChEBI" id="CHEBI:49883"/>
    </cofactor>
</comment>
<gene>
    <name evidence="8" type="ORF">PX653_14990</name>
</gene>
<dbReference type="InterPro" id="IPR023867">
    <property type="entry name" value="Sulphatase_maturase_rSAM"/>
</dbReference>
<evidence type="ECO:0000256" key="5">
    <source>
        <dbReference type="ARBA" id="ARBA00023014"/>
    </source>
</evidence>
<evidence type="ECO:0000313" key="9">
    <source>
        <dbReference type="Proteomes" id="UP001216510"/>
    </source>
</evidence>
<dbReference type="CDD" id="cd01335">
    <property type="entry name" value="Radical_SAM"/>
    <property type="match status" value="1"/>
</dbReference>
<keyword evidence="2" id="KW-0949">S-adenosyl-L-methionine</keyword>
<evidence type="ECO:0000256" key="6">
    <source>
        <dbReference type="ARBA" id="ARBA00023601"/>
    </source>
</evidence>
<sequence length="323" mass="35330">MELIIYPTEQCNFRCTYCYEDFLLGKMPPAVISGIKNLISARVGKIDHLQIGWFGGEPLAAKDVIYDICDHAQRECAAHDVHLSGHVTTNGYFLDLDTVATLSGYGQRGYQISLDGLGADHDATRKLMSGGPTFQRIWSNLNALASSDLDFRIVLRVHLTTDNLASIERLAHALRDGLLRDPRFSVFVKPIENLGPDAAHSFTIPPAEREAIMARIHAAFDLPVPLPPLPGAPSVAAAPKICYAARPNSLAIRADGTVQKCTVMMADEQNRLGQVRANGALNLDRDKMAYWMRGYDSMDAGELKCPAHKSRPAVGRTIPIVPA</sequence>
<name>A0ABY8B4A8_9BURK</name>
<dbReference type="InterPro" id="IPR013785">
    <property type="entry name" value="Aldolase_TIM"/>
</dbReference>
<evidence type="ECO:0000259" key="7">
    <source>
        <dbReference type="PROSITE" id="PS51918"/>
    </source>
</evidence>
<dbReference type="SUPFAM" id="SSF102114">
    <property type="entry name" value="Radical SAM enzymes"/>
    <property type="match status" value="1"/>
</dbReference>
<dbReference type="Gene3D" id="3.20.20.70">
    <property type="entry name" value="Aldolase class I"/>
    <property type="match status" value="1"/>
</dbReference>
<reference evidence="8 9" key="1">
    <citation type="submission" date="2023-02" db="EMBL/GenBank/DDBJ databases">
        <title>Gemone sequence of Telluria chitinolytica ACM 3522T.</title>
        <authorList>
            <person name="Frediansyah A."/>
            <person name="Miess H."/>
            <person name="Gross H."/>
        </authorList>
    </citation>
    <scope>NUCLEOTIDE SEQUENCE [LARGE SCALE GENOMIC DNA]</scope>
    <source>
        <strain evidence="8 9">ACM 3522</strain>
    </source>
</reference>
<dbReference type="SMART" id="SM00729">
    <property type="entry name" value="Elp3"/>
    <property type="match status" value="1"/>
</dbReference>
<keyword evidence="5" id="KW-0411">Iron-sulfur</keyword>
<dbReference type="PANTHER" id="PTHR43273:SF3">
    <property type="entry name" value="ANAEROBIC SULFATASE-MATURATING ENZYME HOMOLOG ASLB-RELATED"/>
    <property type="match status" value="1"/>
</dbReference>
<comment type="similarity">
    <text evidence="6">Belongs to the radical SAM superfamily. Anaerobic sulfatase-maturating enzyme family.</text>
</comment>
<evidence type="ECO:0000256" key="4">
    <source>
        <dbReference type="ARBA" id="ARBA00023004"/>
    </source>
</evidence>
<dbReference type="Proteomes" id="UP001216510">
    <property type="component" value="Chromosome"/>
</dbReference>
<evidence type="ECO:0000256" key="1">
    <source>
        <dbReference type="ARBA" id="ARBA00001966"/>
    </source>
</evidence>
<evidence type="ECO:0000256" key="2">
    <source>
        <dbReference type="ARBA" id="ARBA00022691"/>
    </source>
</evidence>
<dbReference type="PROSITE" id="PS51918">
    <property type="entry name" value="RADICAL_SAM"/>
    <property type="match status" value="1"/>
</dbReference>
<dbReference type="InterPro" id="IPR058240">
    <property type="entry name" value="rSAM_sf"/>
</dbReference>
<keyword evidence="9" id="KW-1185">Reference proteome</keyword>
<dbReference type="EMBL" id="CP119083">
    <property type="protein sequence ID" value="WEF30781.1"/>
    <property type="molecule type" value="Genomic_DNA"/>
</dbReference>
<proteinExistence type="inferred from homology"/>
<organism evidence="8 9">
    <name type="scientific">Pseudoduganella chitinolytica</name>
    <dbReference type="NCBI Taxonomy" id="34070"/>
    <lineage>
        <taxon>Bacteria</taxon>
        <taxon>Pseudomonadati</taxon>
        <taxon>Pseudomonadota</taxon>
        <taxon>Betaproteobacteria</taxon>
        <taxon>Burkholderiales</taxon>
        <taxon>Oxalobacteraceae</taxon>
        <taxon>Telluria group</taxon>
        <taxon>Pseudoduganella</taxon>
    </lineage>
</organism>